<sequence>MNIHEYQGKELLKKWGVKIQEGYVADSPEEAKKVAQKLKDETGTGWFVIKAQIHAGGRGKGKVQETGSNGVVLAKSLDEVPEKAKGILNGTLVTIQTGPEGKK</sequence>
<keyword evidence="3" id="KW-1185">Reference proteome</keyword>
<dbReference type="Pfam" id="PF08442">
    <property type="entry name" value="ATP-grasp_2"/>
    <property type="match status" value="1"/>
</dbReference>
<protein>
    <submittedName>
        <fullName evidence="2">Succinyl-CoA ligase [ADP-forming] subunit beta</fullName>
        <ecNumber evidence="2">6.2.1.5</ecNumber>
    </submittedName>
</protein>
<organism evidence="2 3">
    <name type="scientific">Cesiribacter andamanensis AMV16</name>
    <dbReference type="NCBI Taxonomy" id="1279009"/>
    <lineage>
        <taxon>Bacteria</taxon>
        <taxon>Pseudomonadati</taxon>
        <taxon>Bacteroidota</taxon>
        <taxon>Cytophagia</taxon>
        <taxon>Cytophagales</taxon>
        <taxon>Cesiribacteraceae</taxon>
        <taxon>Cesiribacter</taxon>
    </lineage>
</organism>
<dbReference type="Gene3D" id="3.30.1490.20">
    <property type="entry name" value="ATP-grasp fold, A domain"/>
    <property type="match status" value="1"/>
</dbReference>
<dbReference type="AlphaFoldDB" id="M7MZK3"/>
<evidence type="ECO:0000313" key="3">
    <source>
        <dbReference type="Proteomes" id="UP000011910"/>
    </source>
</evidence>
<dbReference type="eggNOG" id="COG0045">
    <property type="taxonomic scope" value="Bacteria"/>
</dbReference>
<dbReference type="InterPro" id="IPR013650">
    <property type="entry name" value="ATP-grasp_succ-CoA_synth-type"/>
</dbReference>
<dbReference type="PATRIC" id="fig|1279009.4.peg.3054"/>
<dbReference type="GO" id="GO:0005829">
    <property type="term" value="C:cytosol"/>
    <property type="evidence" value="ECO:0007669"/>
    <property type="project" value="TreeGrafter"/>
</dbReference>
<dbReference type="PANTHER" id="PTHR11815">
    <property type="entry name" value="SUCCINYL-COA SYNTHETASE BETA CHAIN"/>
    <property type="match status" value="1"/>
</dbReference>
<name>M7MZK3_9BACT</name>
<dbReference type="InterPro" id="IPR013815">
    <property type="entry name" value="ATP_grasp_subdomain_1"/>
</dbReference>
<accession>M7MZK3</accession>
<evidence type="ECO:0000313" key="2">
    <source>
        <dbReference type="EMBL" id="EMR01853.1"/>
    </source>
</evidence>
<comment type="caution">
    <text evidence="2">The sequence shown here is derived from an EMBL/GenBank/DDBJ whole genome shotgun (WGS) entry which is preliminary data.</text>
</comment>
<dbReference type="GO" id="GO:0004775">
    <property type="term" value="F:succinate-CoA ligase (ADP-forming) activity"/>
    <property type="evidence" value="ECO:0007669"/>
    <property type="project" value="UniProtKB-EC"/>
</dbReference>
<dbReference type="STRING" id="1279009.ADICEAN_03012"/>
<dbReference type="GO" id="GO:0006104">
    <property type="term" value="P:succinyl-CoA metabolic process"/>
    <property type="evidence" value="ECO:0007669"/>
    <property type="project" value="TreeGrafter"/>
</dbReference>
<evidence type="ECO:0000259" key="1">
    <source>
        <dbReference type="Pfam" id="PF08442"/>
    </source>
</evidence>
<dbReference type="Proteomes" id="UP000011910">
    <property type="component" value="Unassembled WGS sequence"/>
</dbReference>
<dbReference type="EMBL" id="AODQ01000086">
    <property type="protein sequence ID" value="EMR01853.1"/>
    <property type="molecule type" value="Genomic_DNA"/>
</dbReference>
<dbReference type="GO" id="GO:0005524">
    <property type="term" value="F:ATP binding"/>
    <property type="evidence" value="ECO:0007669"/>
    <property type="project" value="InterPro"/>
</dbReference>
<dbReference type="GO" id="GO:0006099">
    <property type="term" value="P:tricarboxylic acid cycle"/>
    <property type="evidence" value="ECO:0007669"/>
    <property type="project" value="TreeGrafter"/>
</dbReference>
<feature type="domain" description="ATP-grasp fold succinyl-CoA synthetase-type" evidence="1">
    <location>
        <begin position="2"/>
        <end position="103"/>
    </location>
</feature>
<gene>
    <name evidence="2" type="primary">sucC_1</name>
    <name evidence="2" type="ORF">ADICEAN_03012</name>
</gene>
<keyword evidence="2" id="KW-0436">Ligase</keyword>
<dbReference type="SUPFAM" id="SSF56059">
    <property type="entry name" value="Glutathione synthetase ATP-binding domain-like"/>
    <property type="match status" value="1"/>
</dbReference>
<reference evidence="2 3" key="1">
    <citation type="journal article" date="2013" name="Genome Announc.">
        <title>Draft Genome Sequence of Cesiribacter andamanensis Strain AMV16T, Isolated from a Soil Sample from a Mud Volcano in the Andaman Islands, India.</title>
        <authorList>
            <person name="Shivaji S."/>
            <person name="Ara S."/>
            <person name="Begum Z."/>
            <person name="Srinivas T.N."/>
            <person name="Singh A."/>
            <person name="Kumar Pinnaka A."/>
        </authorList>
    </citation>
    <scope>NUCLEOTIDE SEQUENCE [LARGE SCALE GENOMIC DNA]</scope>
    <source>
        <strain evidence="2 3">AMV16</strain>
    </source>
</reference>
<proteinExistence type="predicted"/>
<dbReference type="EC" id="6.2.1.5" evidence="2"/>
<dbReference type="GO" id="GO:0042709">
    <property type="term" value="C:succinate-CoA ligase complex"/>
    <property type="evidence" value="ECO:0007669"/>
    <property type="project" value="TreeGrafter"/>
</dbReference>
<dbReference type="PANTHER" id="PTHR11815:SF10">
    <property type="entry name" value="SUCCINATE--COA LIGASE [GDP-FORMING] SUBUNIT BETA, MITOCHONDRIAL"/>
    <property type="match status" value="1"/>
</dbReference>